<evidence type="ECO:0008006" key="9">
    <source>
        <dbReference type="Google" id="ProtNLM"/>
    </source>
</evidence>
<dbReference type="PROSITE" id="PS50920">
    <property type="entry name" value="SOLCAR"/>
    <property type="match status" value="2"/>
</dbReference>
<dbReference type="OrthoDB" id="1924968at2759"/>
<reference evidence="7 8" key="1">
    <citation type="submission" date="2009-11" db="EMBL/GenBank/DDBJ databases">
        <title>Annotation of Allomyces macrogynus ATCC 38327.</title>
        <authorList>
            <consortium name="The Broad Institute Genome Sequencing Platform"/>
            <person name="Russ C."/>
            <person name="Cuomo C."/>
            <person name="Burger G."/>
            <person name="Gray M.W."/>
            <person name="Holland P.W.H."/>
            <person name="King N."/>
            <person name="Lang F.B.F."/>
            <person name="Roger A.J."/>
            <person name="Ruiz-Trillo I."/>
            <person name="Young S.K."/>
            <person name="Zeng Q."/>
            <person name="Gargeya S."/>
            <person name="Fitzgerald M."/>
            <person name="Haas B."/>
            <person name="Abouelleil A."/>
            <person name="Alvarado L."/>
            <person name="Arachchi H.M."/>
            <person name="Berlin A."/>
            <person name="Chapman S.B."/>
            <person name="Gearin G."/>
            <person name="Goldberg J."/>
            <person name="Griggs A."/>
            <person name="Gujja S."/>
            <person name="Hansen M."/>
            <person name="Heiman D."/>
            <person name="Howarth C."/>
            <person name="Larimer J."/>
            <person name="Lui A."/>
            <person name="MacDonald P.J.P."/>
            <person name="McCowen C."/>
            <person name="Montmayeur A."/>
            <person name="Murphy C."/>
            <person name="Neiman D."/>
            <person name="Pearson M."/>
            <person name="Priest M."/>
            <person name="Roberts A."/>
            <person name="Saif S."/>
            <person name="Shea T."/>
            <person name="Sisk P."/>
            <person name="Stolte C."/>
            <person name="Sykes S."/>
            <person name="Wortman J."/>
            <person name="Nusbaum C."/>
            <person name="Birren B."/>
        </authorList>
    </citation>
    <scope>NUCLEOTIDE SEQUENCE [LARGE SCALE GENOMIC DNA]</scope>
    <source>
        <strain evidence="7 8">ATCC 38327</strain>
    </source>
</reference>
<evidence type="ECO:0000256" key="3">
    <source>
        <dbReference type="ARBA" id="ARBA00022989"/>
    </source>
</evidence>
<proteinExistence type="inferred from homology"/>
<keyword evidence="4 5" id="KW-0472">Membrane</keyword>
<evidence type="ECO:0000313" key="8">
    <source>
        <dbReference type="Proteomes" id="UP000054350"/>
    </source>
</evidence>
<dbReference type="AlphaFoldDB" id="A0A0L0S8M4"/>
<dbReference type="PANTHER" id="PTHR46181:SF3">
    <property type="entry name" value="MITOCHONDRIAL GLYCINE TRANSPORTER"/>
    <property type="match status" value="1"/>
</dbReference>
<comment type="similarity">
    <text evidence="6">Belongs to the mitochondrial carrier (TC 2.A.29) family.</text>
</comment>
<dbReference type="Gene3D" id="1.50.40.10">
    <property type="entry name" value="Mitochondrial carrier domain"/>
    <property type="match status" value="2"/>
</dbReference>
<evidence type="ECO:0000256" key="4">
    <source>
        <dbReference type="ARBA" id="ARBA00023136"/>
    </source>
</evidence>
<name>A0A0L0S8M4_ALLM3</name>
<dbReference type="eggNOG" id="KOG0766">
    <property type="taxonomic scope" value="Eukaryota"/>
</dbReference>
<reference evidence="8" key="2">
    <citation type="submission" date="2009-11" db="EMBL/GenBank/DDBJ databases">
        <title>The Genome Sequence of Allomyces macrogynus strain ATCC 38327.</title>
        <authorList>
            <consortium name="The Broad Institute Genome Sequencing Platform"/>
            <person name="Russ C."/>
            <person name="Cuomo C."/>
            <person name="Shea T."/>
            <person name="Young S.K."/>
            <person name="Zeng Q."/>
            <person name="Koehrsen M."/>
            <person name="Haas B."/>
            <person name="Borodovsky M."/>
            <person name="Guigo R."/>
            <person name="Alvarado L."/>
            <person name="Berlin A."/>
            <person name="Borenstein D."/>
            <person name="Chen Z."/>
            <person name="Engels R."/>
            <person name="Freedman E."/>
            <person name="Gellesch M."/>
            <person name="Goldberg J."/>
            <person name="Griggs A."/>
            <person name="Gujja S."/>
            <person name="Heiman D."/>
            <person name="Hepburn T."/>
            <person name="Howarth C."/>
            <person name="Jen D."/>
            <person name="Larson L."/>
            <person name="Lewis B."/>
            <person name="Mehta T."/>
            <person name="Park D."/>
            <person name="Pearson M."/>
            <person name="Roberts A."/>
            <person name="Saif S."/>
            <person name="Shenoy N."/>
            <person name="Sisk P."/>
            <person name="Stolte C."/>
            <person name="Sykes S."/>
            <person name="Walk T."/>
            <person name="White J."/>
            <person name="Yandava C."/>
            <person name="Burger G."/>
            <person name="Gray M.W."/>
            <person name="Holland P.W.H."/>
            <person name="King N."/>
            <person name="Lang F.B.F."/>
            <person name="Roger A.J."/>
            <person name="Ruiz-Trillo I."/>
            <person name="Lander E."/>
            <person name="Nusbaum C."/>
        </authorList>
    </citation>
    <scope>NUCLEOTIDE SEQUENCE [LARGE SCALE GENOMIC DNA]</scope>
    <source>
        <strain evidence="8">ATCC 38327</strain>
    </source>
</reference>
<evidence type="ECO:0000256" key="2">
    <source>
        <dbReference type="ARBA" id="ARBA00022692"/>
    </source>
</evidence>
<evidence type="ECO:0000256" key="5">
    <source>
        <dbReference type="PROSITE-ProRule" id="PRU00282"/>
    </source>
</evidence>
<dbReference type="Proteomes" id="UP000054350">
    <property type="component" value="Unassembled WGS sequence"/>
</dbReference>
<dbReference type="GO" id="GO:0016020">
    <property type="term" value="C:membrane"/>
    <property type="evidence" value="ECO:0007669"/>
    <property type="project" value="UniProtKB-SubCell"/>
</dbReference>
<dbReference type="SUPFAM" id="SSF103506">
    <property type="entry name" value="Mitochondrial carrier"/>
    <property type="match status" value="1"/>
</dbReference>
<gene>
    <name evidence="7" type="ORF">AMAG_04324</name>
</gene>
<dbReference type="InterPro" id="IPR023395">
    <property type="entry name" value="MCP_dom_sf"/>
</dbReference>
<keyword evidence="8" id="KW-1185">Reference proteome</keyword>
<feature type="repeat" description="Solcar" evidence="5">
    <location>
        <begin position="53"/>
        <end position="167"/>
    </location>
</feature>
<evidence type="ECO:0000256" key="1">
    <source>
        <dbReference type="ARBA" id="ARBA00004141"/>
    </source>
</evidence>
<keyword evidence="2 5" id="KW-0812">Transmembrane</keyword>
<dbReference type="EMBL" id="GG745333">
    <property type="protein sequence ID" value="KNE58771.1"/>
    <property type="molecule type" value="Genomic_DNA"/>
</dbReference>
<sequence length="305" mass="31808">MSIPAAAATTTNAAPLAAVALAMTTSPTTSNAAITAATATNPTTSPATQRPKPPPAIHLLGGALSGMTTCVALQPLDVVKTRLQQEAAHHGTVAANGARHAGSLSALHARIAKFQALGVSGQVRVITKQIVDERGVQGLWRGTTPTILRNVPGSAFYFFFLHHLRSTFAHLPWLSRDSANMVAGATARGTAGLLFMPISVIKVRYESSAYAYTSIAGAARDIVAKEGVRGLFAGFGATAMRDVPYAGVYVALYEQLKALGNRVLLDSSPAKSTGLNMGSGVIAGTFATVLTQVRLAVYSRRDLIR</sequence>
<comment type="subcellular location">
    <subcellularLocation>
        <location evidence="1">Membrane</location>
        <topology evidence="1">Multi-pass membrane protein</topology>
    </subcellularLocation>
</comment>
<dbReference type="InterPro" id="IPR018108">
    <property type="entry name" value="MCP_transmembrane"/>
</dbReference>
<organism evidence="7 8">
    <name type="scientific">Allomyces macrogynus (strain ATCC 38327)</name>
    <name type="common">Allomyces javanicus var. macrogynus</name>
    <dbReference type="NCBI Taxonomy" id="578462"/>
    <lineage>
        <taxon>Eukaryota</taxon>
        <taxon>Fungi</taxon>
        <taxon>Fungi incertae sedis</taxon>
        <taxon>Blastocladiomycota</taxon>
        <taxon>Blastocladiomycetes</taxon>
        <taxon>Blastocladiales</taxon>
        <taxon>Blastocladiaceae</taxon>
        <taxon>Allomyces</taxon>
    </lineage>
</organism>
<dbReference type="Pfam" id="PF00153">
    <property type="entry name" value="Mito_carr"/>
    <property type="match status" value="2"/>
</dbReference>
<feature type="repeat" description="Solcar" evidence="5">
    <location>
        <begin position="175"/>
        <end position="259"/>
    </location>
</feature>
<dbReference type="PANTHER" id="PTHR46181">
    <property type="entry name" value="MITOCHONDRIAL GLYCINE TRANSPORTER"/>
    <property type="match status" value="1"/>
</dbReference>
<keyword evidence="3" id="KW-1133">Transmembrane helix</keyword>
<evidence type="ECO:0000256" key="6">
    <source>
        <dbReference type="RuleBase" id="RU000488"/>
    </source>
</evidence>
<dbReference type="STRING" id="578462.A0A0L0S8M4"/>
<dbReference type="GO" id="GO:0005739">
    <property type="term" value="C:mitochondrion"/>
    <property type="evidence" value="ECO:0007669"/>
    <property type="project" value="TreeGrafter"/>
</dbReference>
<accession>A0A0L0S8M4</accession>
<evidence type="ECO:0000313" key="7">
    <source>
        <dbReference type="EMBL" id="KNE58771.1"/>
    </source>
</evidence>
<dbReference type="GO" id="GO:0015187">
    <property type="term" value="F:glycine transmembrane transporter activity"/>
    <property type="evidence" value="ECO:0007669"/>
    <property type="project" value="TreeGrafter"/>
</dbReference>
<dbReference type="GO" id="GO:1904983">
    <property type="term" value="P:glycine import into mitochondrion"/>
    <property type="evidence" value="ECO:0007669"/>
    <property type="project" value="TreeGrafter"/>
</dbReference>
<keyword evidence="6" id="KW-0813">Transport</keyword>
<protein>
    <recommendedName>
        <fullName evidence="9">Solute carrier family 25 member 38 homolog</fullName>
    </recommendedName>
</protein>
<dbReference type="VEuPathDB" id="FungiDB:AMAG_04324"/>